<comment type="caution">
    <text evidence="3">The sequence shown here is derived from an EMBL/GenBank/DDBJ whole genome shotgun (WGS) entry which is preliminary data.</text>
</comment>
<keyword evidence="3" id="KW-0131">Cell cycle</keyword>
<evidence type="ECO:0000313" key="3">
    <source>
        <dbReference type="EMBL" id="OWF36397.1"/>
    </source>
</evidence>
<dbReference type="OrthoDB" id="360540at2759"/>
<feature type="compositionally biased region" description="Low complexity" evidence="2">
    <location>
        <begin position="272"/>
        <end position="286"/>
    </location>
</feature>
<reference evidence="3 4" key="1">
    <citation type="journal article" date="2017" name="Nat. Ecol. Evol.">
        <title>Scallop genome provides insights into evolution of bilaterian karyotype and development.</title>
        <authorList>
            <person name="Wang S."/>
            <person name="Zhang J."/>
            <person name="Jiao W."/>
            <person name="Li J."/>
            <person name="Xun X."/>
            <person name="Sun Y."/>
            <person name="Guo X."/>
            <person name="Huan P."/>
            <person name="Dong B."/>
            <person name="Zhang L."/>
            <person name="Hu X."/>
            <person name="Sun X."/>
            <person name="Wang J."/>
            <person name="Zhao C."/>
            <person name="Wang Y."/>
            <person name="Wang D."/>
            <person name="Huang X."/>
            <person name="Wang R."/>
            <person name="Lv J."/>
            <person name="Li Y."/>
            <person name="Zhang Z."/>
            <person name="Liu B."/>
            <person name="Lu W."/>
            <person name="Hui Y."/>
            <person name="Liang J."/>
            <person name="Zhou Z."/>
            <person name="Hou R."/>
            <person name="Li X."/>
            <person name="Liu Y."/>
            <person name="Li H."/>
            <person name="Ning X."/>
            <person name="Lin Y."/>
            <person name="Zhao L."/>
            <person name="Xing Q."/>
            <person name="Dou J."/>
            <person name="Li Y."/>
            <person name="Mao J."/>
            <person name="Guo H."/>
            <person name="Dou H."/>
            <person name="Li T."/>
            <person name="Mu C."/>
            <person name="Jiang W."/>
            <person name="Fu Q."/>
            <person name="Fu X."/>
            <person name="Miao Y."/>
            <person name="Liu J."/>
            <person name="Yu Q."/>
            <person name="Li R."/>
            <person name="Liao H."/>
            <person name="Li X."/>
            <person name="Kong Y."/>
            <person name="Jiang Z."/>
            <person name="Chourrout D."/>
            <person name="Li R."/>
            <person name="Bao Z."/>
        </authorList>
    </citation>
    <scope>NUCLEOTIDE SEQUENCE [LARGE SCALE GENOMIC DNA]</scope>
    <source>
        <strain evidence="3 4">PY_sf001</strain>
    </source>
</reference>
<accession>A0A210PIS9</accession>
<dbReference type="AlphaFoldDB" id="A0A210PIS9"/>
<dbReference type="GO" id="GO:0005737">
    <property type="term" value="C:cytoplasm"/>
    <property type="evidence" value="ECO:0007669"/>
    <property type="project" value="TreeGrafter"/>
</dbReference>
<gene>
    <name evidence="3" type="ORF">KP79_PYT03209</name>
</gene>
<dbReference type="PANTHER" id="PTHR15323:SF6">
    <property type="entry name" value="CELL DIVISION CYCLE PROTEIN 123 HOMOLOG"/>
    <property type="match status" value="1"/>
</dbReference>
<dbReference type="Pfam" id="PF07065">
    <property type="entry name" value="D123"/>
    <property type="match status" value="1"/>
</dbReference>
<keyword evidence="4" id="KW-1185">Reference proteome</keyword>
<dbReference type="PANTHER" id="PTHR15323">
    <property type="entry name" value="D123 PROTEIN"/>
    <property type="match status" value="1"/>
</dbReference>
<dbReference type="STRING" id="6573.A0A210PIS9"/>
<evidence type="ECO:0000256" key="2">
    <source>
        <dbReference type="SAM" id="MobiDB-lite"/>
    </source>
</evidence>
<dbReference type="Proteomes" id="UP000242188">
    <property type="component" value="Unassembled WGS sequence"/>
</dbReference>
<evidence type="ECO:0000313" key="4">
    <source>
        <dbReference type="Proteomes" id="UP000242188"/>
    </source>
</evidence>
<dbReference type="GO" id="GO:0051301">
    <property type="term" value="P:cell division"/>
    <property type="evidence" value="ECO:0007669"/>
    <property type="project" value="UniProtKB-KW"/>
</dbReference>
<proteinExistence type="inferred from homology"/>
<keyword evidence="3" id="KW-0132">Cell division</keyword>
<evidence type="ECO:0000256" key="1">
    <source>
        <dbReference type="ARBA" id="ARBA00011047"/>
    </source>
</evidence>
<dbReference type="EMBL" id="NEDP02076626">
    <property type="protein sequence ID" value="OWF36397.1"/>
    <property type="molecule type" value="Genomic_DNA"/>
</dbReference>
<organism evidence="3 4">
    <name type="scientific">Mizuhopecten yessoensis</name>
    <name type="common">Japanese scallop</name>
    <name type="synonym">Patinopecten yessoensis</name>
    <dbReference type="NCBI Taxonomy" id="6573"/>
    <lineage>
        <taxon>Eukaryota</taxon>
        <taxon>Metazoa</taxon>
        <taxon>Spiralia</taxon>
        <taxon>Lophotrochozoa</taxon>
        <taxon>Mollusca</taxon>
        <taxon>Bivalvia</taxon>
        <taxon>Autobranchia</taxon>
        <taxon>Pteriomorphia</taxon>
        <taxon>Pectinida</taxon>
        <taxon>Pectinoidea</taxon>
        <taxon>Pectinidae</taxon>
        <taxon>Mizuhopecten</taxon>
    </lineage>
</organism>
<name>A0A210PIS9_MIZYE</name>
<protein>
    <submittedName>
        <fullName evidence="3">Cell division cycle protein 123</fullName>
    </submittedName>
</protein>
<sequence>MDIQEVLNCVFSAWYPKFKHITIKSNILPLPKEFLDYLQADGIVLPEQCVAASGKHDEDDIEGEELDVDWDSADSSETKMPSFPEFESLIKKIIKNLGGSVFPKLNWSAPRDATWISFDKTLRCTCPSDVYLLLKSSEFITHDLTQPFSHCKDCENKNNVTVTYELVLRKWQSLASGMEFRCFVRNGKLVAICQRNHTEHYEFISKMKDEIVSDIKAFFYHMVAGKFPSKNYVFDAYRRDKGKLLLIDFNPFGAVTDSLLFSWDELEGCIGEKQQQGQQENNELQGSTDATSSMDTPDDKEPIFRFVEHPEGVQPHPYSCFGIPEDIKDLTSGEDPYKLMDLLNLKIQQQGQDASSDEEGD</sequence>
<feature type="region of interest" description="Disordered" evidence="2">
    <location>
        <begin position="272"/>
        <end position="301"/>
    </location>
</feature>
<comment type="similarity">
    <text evidence="1">Belongs to the CDC123 family.</text>
</comment>
<dbReference type="InterPro" id="IPR009772">
    <property type="entry name" value="CDC123"/>
</dbReference>